<dbReference type="PANTHER" id="PTHR22916:SF3">
    <property type="entry name" value="UDP-GLCNAC:BETAGAL BETA-1,3-N-ACETYLGLUCOSAMINYLTRANSFERASE-LIKE PROTEIN 1"/>
    <property type="match status" value="1"/>
</dbReference>
<reference evidence="2 3" key="1">
    <citation type="submission" date="2019-10" db="EMBL/GenBank/DDBJ databases">
        <title>Genome sequencing of Lactobacillus manihotivorans.</title>
        <authorList>
            <person name="Kim K."/>
        </authorList>
    </citation>
    <scope>NUCLEOTIDE SEQUENCE [LARGE SCALE GENOMIC DNA]</scope>
    <source>
        <strain evidence="2 3">LM010</strain>
    </source>
</reference>
<dbReference type="GO" id="GO:0016758">
    <property type="term" value="F:hexosyltransferase activity"/>
    <property type="evidence" value="ECO:0007669"/>
    <property type="project" value="UniProtKB-ARBA"/>
</dbReference>
<protein>
    <submittedName>
        <fullName evidence="2">Glycosyltransferase</fullName>
    </submittedName>
</protein>
<evidence type="ECO:0000313" key="3">
    <source>
        <dbReference type="Proteomes" id="UP000388452"/>
    </source>
</evidence>
<evidence type="ECO:0000259" key="1">
    <source>
        <dbReference type="Pfam" id="PF00535"/>
    </source>
</evidence>
<dbReference type="InterPro" id="IPR029044">
    <property type="entry name" value="Nucleotide-diphossugar_trans"/>
</dbReference>
<name>A0A5P8JSZ0_9LACO</name>
<dbReference type="InterPro" id="IPR001173">
    <property type="entry name" value="Glyco_trans_2-like"/>
</dbReference>
<feature type="domain" description="Glycosyltransferase 2-like" evidence="1">
    <location>
        <begin position="6"/>
        <end position="168"/>
    </location>
</feature>
<evidence type="ECO:0000313" key="2">
    <source>
        <dbReference type="EMBL" id="QFQ91890.1"/>
    </source>
</evidence>
<organism evidence="2 3">
    <name type="scientific">Lacticaseibacillus manihotivorans</name>
    <dbReference type="NCBI Taxonomy" id="88233"/>
    <lineage>
        <taxon>Bacteria</taxon>
        <taxon>Bacillati</taxon>
        <taxon>Bacillota</taxon>
        <taxon>Bacilli</taxon>
        <taxon>Lactobacillales</taxon>
        <taxon>Lactobacillaceae</taxon>
        <taxon>Lacticaseibacillus</taxon>
    </lineage>
</organism>
<dbReference type="PANTHER" id="PTHR22916">
    <property type="entry name" value="GLYCOSYLTRANSFERASE"/>
    <property type="match status" value="1"/>
</dbReference>
<dbReference type="SUPFAM" id="SSF53448">
    <property type="entry name" value="Nucleotide-diphospho-sugar transferases"/>
    <property type="match status" value="1"/>
</dbReference>
<dbReference type="Gene3D" id="3.90.550.10">
    <property type="entry name" value="Spore Coat Polysaccharide Biosynthesis Protein SpsA, Chain A"/>
    <property type="match status" value="1"/>
</dbReference>
<dbReference type="Pfam" id="PF00535">
    <property type="entry name" value="Glycos_transf_2"/>
    <property type="match status" value="1"/>
</dbReference>
<dbReference type="Proteomes" id="UP000388452">
    <property type="component" value="Chromosome"/>
</dbReference>
<dbReference type="AlphaFoldDB" id="A0A5P8JSZ0"/>
<dbReference type="RefSeq" id="WP_054715540.1">
    <property type="nucleotide sequence ID" value="NZ_CP045068.1"/>
</dbReference>
<gene>
    <name evidence="2" type="ORF">LM010_10855</name>
</gene>
<dbReference type="CDD" id="cd00761">
    <property type="entry name" value="Glyco_tranf_GTA_type"/>
    <property type="match status" value="1"/>
</dbReference>
<dbReference type="EMBL" id="CP045068">
    <property type="protein sequence ID" value="QFQ91890.1"/>
    <property type="molecule type" value="Genomic_DNA"/>
</dbReference>
<accession>A0A5P8JSZ0</accession>
<sequence>MNSKVSIVIPTYKRPVFLKRAIECALTQTYSNIEVIVVSDNDVGSEAEIQTLQIAECFLADSRFIYLSAIGNQGGCFARNRGLKAATGEYVNFLDDDDVIYKNKIEMQMKIVEQADYPIAVVGCKANIINSEGETYRVEEPKYDPDNILFSQLKRNISTTTLSLINTRVCKVVGGWEPIDSSQEHLFLIKIFNELPTFQYVNKVLAEIDQHDGARVSNNSRKPLGTLKLTEIIEKRYVMRLTPKQHRQVESARDSLDTQALFLLDKRRLAGKKFIHRLIRNPFQLENLRILRTALQTCRTRRLN</sequence>
<proteinExistence type="predicted"/>
<keyword evidence="2" id="KW-0808">Transferase</keyword>